<evidence type="ECO:0000256" key="1">
    <source>
        <dbReference type="SAM" id="MobiDB-lite"/>
    </source>
</evidence>
<reference evidence="2" key="2">
    <citation type="journal article" date="2016" name="G3 (Bethesda)">
        <title>Genome Evolution in Three Species of Cactophilic Drosophila.</title>
        <authorList>
            <person name="Sanchez-Flores A."/>
            <person name="Penazola F."/>
            <person name="Carpinteyro-Ponce J."/>
            <person name="Nazario-Yepiz N."/>
            <person name="Abreu-Goodger C."/>
            <person name="Machado C.A."/>
            <person name="Markow T.A."/>
        </authorList>
    </citation>
    <scope>NUCLEOTIDE SEQUENCE [LARGE SCALE GENOMIC DNA]</scope>
</reference>
<dbReference type="Proteomes" id="UP000694904">
    <property type="component" value="Chromosome 5"/>
</dbReference>
<sequence>MQNSKLPSFSLASSGGKGAFPPLPAPGPAADDELGNVLGEQPMALSCFLCCCCSCYSCCCPCCYSYANLLSVSVWFWSLFGLLLEFQYSCRVLYAVAAPPAAA</sequence>
<reference evidence="2" key="1">
    <citation type="journal article" date="1997" name="Nucleic Acids Res.">
        <title>tRNAscan-SE: a program for improved detection of transfer RNA genes in genomic sequence.</title>
        <authorList>
            <person name="Lowe T.M."/>
            <person name="Eddy S.R."/>
        </authorList>
    </citation>
    <scope>NUCLEOTIDE SEQUENCE [LARGE SCALE GENOMIC DNA]</scope>
</reference>
<organism evidence="2 3">
    <name type="scientific">Drosophila arizonae</name>
    <name type="common">Fruit fly</name>
    <dbReference type="NCBI Taxonomy" id="7263"/>
    <lineage>
        <taxon>Eukaryota</taxon>
        <taxon>Metazoa</taxon>
        <taxon>Ecdysozoa</taxon>
        <taxon>Arthropoda</taxon>
        <taxon>Hexapoda</taxon>
        <taxon>Insecta</taxon>
        <taxon>Pterygota</taxon>
        <taxon>Neoptera</taxon>
        <taxon>Endopterygota</taxon>
        <taxon>Diptera</taxon>
        <taxon>Brachycera</taxon>
        <taxon>Muscomorpha</taxon>
        <taxon>Ephydroidea</taxon>
        <taxon>Drosophilidae</taxon>
        <taxon>Drosophila</taxon>
    </lineage>
</organism>
<keyword evidence="2" id="KW-1185">Reference proteome</keyword>
<proteinExistence type="predicted"/>
<name>A0ABM1PJ58_DROAR</name>
<accession>A0ABM1PJ58</accession>
<dbReference type="RefSeq" id="XP_017867244.1">
    <property type="nucleotide sequence ID" value="XM_018011755.1"/>
</dbReference>
<feature type="compositionally biased region" description="Polar residues" evidence="1">
    <location>
        <begin position="1"/>
        <end position="13"/>
    </location>
</feature>
<dbReference type="GeneID" id="108616518"/>
<protein>
    <submittedName>
        <fullName evidence="3">Uncharacterized protein LOC108616518</fullName>
    </submittedName>
</protein>
<feature type="region of interest" description="Disordered" evidence="1">
    <location>
        <begin position="1"/>
        <end position="27"/>
    </location>
</feature>
<gene>
    <name evidence="3" type="primary">LOC108616518</name>
</gene>
<reference evidence="3" key="3">
    <citation type="submission" date="2025-08" db="UniProtKB">
        <authorList>
            <consortium name="RefSeq"/>
        </authorList>
    </citation>
    <scope>IDENTIFICATION</scope>
    <source>
        <tissue evidence="3">Whole organism</tissue>
    </source>
</reference>
<evidence type="ECO:0000313" key="3">
    <source>
        <dbReference type="RefSeq" id="XP_017867244.1"/>
    </source>
</evidence>
<evidence type="ECO:0000313" key="2">
    <source>
        <dbReference type="Proteomes" id="UP000694904"/>
    </source>
</evidence>